<feature type="domain" description="C2H2-type" evidence="8">
    <location>
        <begin position="148"/>
        <end position="175"/>
    </location>
</feature>
<feature type="domain" description="C2H2-type" evidence="8">
    <location>
        <begin position="92"/>
        <end position="119"/>
    </location>
</feature>
<feature type="domain" description="C2H2-type" evidence="8">
    <location>
        <begin position="232"/>
        <end position="259"/>
    </location>
</feature>
<feature type="domain" description="C2H2-type" evidence="8">
    <location>
        <begin position="64"/>
        <end position="91"/>
    </location>
</feature>
<evidence type="ECO:0000256" key="2">
    <source>
        <dbReference type="ARBA" id="ARBA00022723"/>
    </source>
</evidence>
<gene>
    <name evidence="9" type="ORF">ANN_27923</name>
</gene>
<dbReference type="PROSITE" id="PS00028">
    <property type="entry name" value="ZINC_FINGER_C2H2_1"/>
    <property type="match status" value="9"/>
</dbReference>
<feature type="domain" description="C2H2-type" evidence="8">
    <location>
        <begin position="120"/>
        <end position="147"/>
    </location>
</feature>
<evidence type="ECO:0000256" key="3">
    <source>
        <dbReference type="ARBA" id="ARBA00022737"/>
    </source>
</evidence>
<evidence type="ECO:0000256" key="1">
    <source>
        <dbReference type="ARBA" id="ARBA00004123"/>
    </source>
</evidence>
<organism evidence="9 10">
    <name type="scientific">Periplaneta americana</name>
    <name type="common">American cockroach</name>
    <name type="synonym">Blatta americana</name>
    <dbReference type="NCBI Taxonomy" id="6978"/>
    <lineage>
        <taxon>Eukaryota</taxon>
        <taxon>Metazoa</taxon>
        <taxon>Ecdysozoa</taxon>
        <taxon>Arthropoda</taxon>
        <taxon>Hexapoda</taxon>
        <taxon>Insecta</taxon>
        <taxon>Pterygota</taxon>
        <taxon>Neoptera</taxon>
        <taxon>Polyneoptera</taxon>
        <taxon>Dictyoptera</taxon>
        <taxon>Blattodea</taxon>
        <taxon>Blattoidea</taxon>
        <taxon>Blattidae</taxon>
        <taxon>Blattinae</taxon>
        <taxon>Periplaneta</taxon>
    </lineage>
</organism>
<name>A0ABQ8RVH6_PERAM</name>
<comment type="subcellular location">
    <subcellularLocation>
        <location evidence="1">Nucleus</location>
    </subcellularLocation>
</comment>
<dbReference type="InterPro" id="IPR036236">
    <property type="entry name" value="Znf_C2H2_sf"/>
</dbReference>
<keyword evidence="5" id="KW-0862">Zinc</keyword>
<dbReference type="Gene3D" id="3.30.160.60">
    <property type="entry name" value="Classic Zinc Finger"/>
    <property type="match status" value="10"/>
</dbReference>
<keyword evidence="4 7" id="KW-0863">Zinc-finger</keyword>
<evidence type="ECO:0000259" key="8">
    <source>
        <dbReference type="PROSITE" id="PS50157"/>
    </source>
</evidence>
<evidence type="ECO:0000313" key="9">
    <source>
        <dbReference type="EMBL" id="KAJ4425727.1"/>
    </source>
</evidence>
<evidence type="ECO:0000256" key="7">
    <source>
        <dbReference type="PROSITE-ProRule" id="PRU00042"/>
    </source>
</evidence>
<proteinExistence type="predicted"/>
<dbReference type="PANTHER" id="PTHR23226">
    <property type="entry name" value="ZINC FINGER AND SCAN DOMAIN-CONTAINING"/>
    <property type="match status" value="1"/>
</dbReference>
<feature type="domain" description="C2H2-type" evidence="8">
    <location>
        <begin position="204"/>
        <end position="231"/>
    </location>
</feature>
<evidence type="ECO:0000313" key="10">
    <source>
        <dbReference type="Proteomes" id="UP001148838"/>
    </source>
</evidence>
<feature type="domain" description="C2H2-type" evidence="8">
    <location>
        <begin position="288"/>
        <end position="315"/>
    </location>
</feature>
<dbReference type="EMBL" id="JAJSOF020000042">
    <property type="protein sequence ID" value="KAJ4425727.1"/>
    <property type="molecule type" value="Genomic_DNA"/>
</dbReference>
<keyword evidence="10" id="KW-1185">Reference proteome</keyword>
<sequence>MVHFRCSIDDYRASSACDSAAQDEDKVVSVEKSDKLFTDEDNWKTQNQACSPACVISESGDTFNKCNVCGEVFANCQSLKSHFRTHKGDNALQLEECGMCFSDSTSLKEHAREHTSEKPFKCKVCGKCFSQSRYLTGHARQHTGAKPFKCDICGKCFSRSGHLKLHVRLHTGEKPFKCNLCEKSFSRSGNLKTHERQHTGEKPFKCEHCGKCFSQSAHLNLHIRHHIGDKPFKCNDCGRCFLESGQLKKHARVHSGEKPFKCEVCGKLFSHSGNFRMHARLHTGEKPFKCVVCGKCFSQSGHLNAHVRQHTGDKPFKCDVCGKRFSRLGDQKLHARLHTGEKPFKCNICGKGFPRSTNHVLTILSVVMDGIKREVEVDPLGAQSCDDADAEEDGDLALRPQTTLEPNYAFALDHPEPDTFPVVKQESEAYNSRLTSGDLSYLRGSVPQFPARLPNCVALQGAQQRINSGPFILPLYASLGAKPGPEVKYTHVEPSGDRDDLDALSPEAVRSRLTPALVGDFRVSRARSPAVLFSVEKGDPRGSGRGTILRHGSDVRLAIRCSETLLKAKLLGSYPIKVEQHCSLNTTRGVVHTDSLDGMSDEEIQLELAEQSVSKAYRLLRKRDGQTIPLSTAFLTFEKPVLPEYILVGYERVPVRVYVPNPMRCFRYQRIGHTQKRCTNNIISAKCGGADPGDSPYVGSEPCVNCFGITPLILKIARIIW</sequence>
<keyword evidence="2" id="KW-0479">Metal-binding</keyword>
<feature type="domain" description="C2H2-type" evidence="8">
    <location>
        <begin position="316"/>
        <end position="343"/>
    </location>
</feature>
<dbReference type="InterPro" id="IPR013087">
    <property type="entry name" value="Znf_C2H2_type"/>
</dbReference>
<reference evidence="9 10" key="1">
    <citation type="journal article" date="2022" name="Allergy">
        <title>Genome assembly and annotation of Periplaneta americana reveal a comprehensive cockroach allergen profile.</title>
        <authorList>
            <person name="Wang L."/>
            <person name="Xiong Q."/>
            <person name="Saelim N."/>
            <person name="Wang L."/>
            <person name="Nong W."/>
            <person name="Wan A.T."/>
            <person name="Shi M."/>
            <person name="Liu X."/>
            <person name="Cao Q."/>
            <person name="Hui J.H.L."/>
            <person name="Sookrung N."/>
            <person name="Leung T.F."/>
            <person name="Tungtrongchitr A."/>
            <person name="Tsui S.K.W."/>
        </authorList>
    </citation>
    <scope>NUCLEOTIDE SEQUENCE [LARGE SCALE GENOMIC DNA]</scope>
    <source>
        <strain evidence="9">PWHHKU_190912</strain>
    </source>
</reference>
<dbReference type="PROSITE" id="PS50157">
    <property type="entry name" value="ZINC_FINGER_C2H2_2"/>
    <property type="match status" value="10"/>
</dbReference>
<keyword evidence="6" id="KW-0539">Nucleus</keyword>
<dbReference type="Pfam" id="PF00096">
    <property type="entry name" value="zf-C2H2"/>
    <property type="match status" value="9"/>
</dbReference>
<dbReference type="SMART" id="SM00355">
    <property type="entry name" value="ZnF_C2H2"/>
    <property type="match status" value="10"/>
</dbReference>
<evidence type="ECO:0000256" key="5">
    <source>
        <dbReference type="ARBA" id="ARBA00022833"/>
    </source>
</evidence>
<accession>A0ABQ8RVH6</accession>
<evidence type="ECO:0000256" key="4">
    <source>
        <dbReference type="ARBA" id="ARBA00022771"/>
    </source>
</evidence>
<dbReference type="PANTHER" id="PTHR23226:SF416">
    <property type="entry name" value="FI01424P"/>
    <property type="match status" value="1"/>
</dbReference>
<dbReference type="SUPFAM" id="SSF57667">
    <property type="entry name" value="beta-beta-alpha zinc fingers"/>
    <property type="match status" value="6"/>
</dbReference>
<feature type="domain" description="C2H2-type" evidence="8">
    <location>
        <begin position="260"/>
        <end position="287"/>
    </location>
</feature>
<dbReference type="Proteomes" id="UP001148838">
    <property type="component" value="Unassembled WGS sequence"/>
</dbReference>
<comment type="caution">
    <text evidence="9">The sequence shown here is derived from an EMBL/GenBank/DDBJ whole genome shotgun (WGS) entry which is preliminary data.</text>
</comment>
<keyword evidence="3" id="KW-0677">Repeat</keyword>
<feature type="domain" description="C2H2-type" evidence="8">
    <location>
        <begin position="176"/>
        <end position="203"/>
    </location>
</feature>
<protein>
    <recommendedName>
        <fullName evidence="8">C2H2-type domain-containing protein</fullName>
    </recommendedName>
</protein>
<evidence type="ECO:0000256" key="6">
    <source>
        <dbReference type="ARBA" id="ARBA00023242"/>
    </source>
</evidence>